<dbReference type="NCBIfam" id="TIGR02100">
    <property type="entry name" value="glgX_debranch"/>
    <property type="match status" value="1"/>
</dbReference>
<organism evidence="5 6">
    <name type="scientific">Bowdeniella nasicola</name>
    <dbReference type="NCBI Taxonomy" id="208480"/>
    <lineage>
        <taxon>Bacteria</taxon>
        <taxon>Bacillati</taxon>
        <taxon>Actinomycetota</taxon>
        <taxon>Actinomycetes</taxon>
        <taxon>Actinomycetales</taxon>
        <taxon>Actinomycetaceae</taxon>
        <taxon>Bowdeniella</taxon>
    </lineage>
</organism>
<dbReference type="Proteomes" id="UP000185628">
    <property type="component" value="Unassembled WGS sequence"/>
</dbReference>
<dbReference type="InterPro" id="IPR013783">
    <property type="entry name" value="Ig-like_fold"/>
</dbReference>
<gene>
    <name evidence="5" type="ORF">BSZ39_08700</name>
</gene>
<dbReference type="GO" id="GO:0005980">
    <property type="term" value="P:glycogen catabolic process"/>
    <property type="evidence" value="ECO:0007669"/>
    <property type="project" value="InterPro"/>
</dbReference>
<sequence length="750" mass="82978">MSSLTVDNDTVSLPVRTAPTRVTRPASDFSRLGVRRASGGVDVAVYAPRATAVEVCFFRTEDKKEIEEPWFLEGPVHGVWHGHVPGILPGTAYGFRAHGKWDVASAQRFNPDRLLLDPYARAVCGTPRLDNALYDYARTDDGSPVLPLLPSATDTIGYARRGVVIDTQFSAAKSRPRVPWRQTVIYEGHVKGLTKRHPGVPEHLRGTYAGLAHPAFVEHLQRLGVTTLELLPIHAAMPEPFLEGKGLTNYWGYNTLAFFAPEPSYATEHAQRRGPQAVVEEVTGMVELLHQAGIEVLLDVVYNHTCEAGYEGMSLSMRGLDEAGYYLHNPDGTCLDYTGCGNTLDFRRTRVVQLALDSLRYWTQDIGVDGFRFDLAVTLGRHREHFTDHHPFLSALATDPILRDTKLITEPWDIGPGGWRTGQFPSPLADWNDRYRDTVRTYWLADAARQAHGHAPSSLTDFGNRISGSADLFSSGEVPGGRGPLGSINFITAHDGFTLADLVSYNHKHNEANGENNVDGTNKNLSWNHGTEGWQTDDDIAAAVIPARRQSMRNLLGTLLVSAGVPMITAGDEMGRSQLGNNNAYCQDNEVSWLDWDLDEWQDDLIETTSYLLKLRRDNPALCPIRFASGRPFSGDSLPDLAWFSSDGSPREAAQWHDPYNRALQMMRSGKGKHRDALVVFNGSLTDVSVRLAVGRTIDAGEKTAALGWCLTWDSSWSHPGSEEHTLFPAAHDVSVEPLSMQIYLSERML</sequence>
<feature type="domain" description="Glycosyl hydrolase family 13 catalytic" evidence="4">
    <location>
        <begin position="183"/>
        <end position="616"/>
    </location>
</feature>
<protein>
    <submittedName>
        <fullName evidence="5">Glycogen debranching enzyme GlgX</fullName>
    </submittedName>
</protein>
<dbReference type="AlphaFoldDB" id="A0A1Q5Q191"/>
<evidence type="ECO:0000256" key="2">
    <source>
        <dbReference type="ARBA" id="ARBA00022801"/>
    </source>
</evidence>
<dbReference type="EMBL" id="MQVR01000051">
    <property type="protein sequence ID" value="OKL53591.1"/>
    <property type="molecule type" value="Genomic_DNA"/>
</dbReference>
<evidence type="ECO:0000313" key="5">
    <source>
        <dbReference type="EMBL" id="OKL53591.1"/>
    </source>
</evidence>
<dbReference type="CDD" id="cd02856">
    <property type="entry name" value="E_set_GDE_Isoamylase_N"/>
    <property type="match status" value="1"/>
</dbReference>
<evidence type="ECO:0000313" key="6">
    <source>
        <dbReference type="Proteomes" id="UP000185628"/>
    </source>
</evidence>
<keyword evidence="6" id="KW-1185">Reference proteome</keyword>
<dbReference type="OrthoDB" id="3236218at2"/>
<dbReference type="Gene3D" id="2.60.40.10">
    <property type="entry name" value="Immunoglobulins"/>
    <property type="match status" value="1"/>
</dbReference>
<dbReference type="Gene3D" id="3.20.20.80">
    <property type="entry name" value="Glycosidases"/>
    <property type="match status" value="1"/>
</dbReference>
<dbReference type="STRING" id="208480.SAMN02910418_00225"/>
<dbReference type="InterPro" id="IPR004193">
    <property type="entry name" value="Glyco_hydro_13_N"/>
</dbReference>
<proteinExistence type="inferred from homology"/>
<dbReference type="InterPro" id="IPR017853">
    <property type="entry name" value="GH"/>
</dbReference>
<comment type="caution">
    <text evidence="5">The sequence shown here is derived from an EMBL/GenBank/DDBJ whole genome shotgun (WGS) entry which is preliminary data.</text>
</comment>
<evidence type="ECO:0000256" key="1">
    <source>
        <dbReference type="ARBA" id="ARBA00008061"/>
    </source>
</evidence>
<accession>A0A1Q5Q191</accession>
<dbReference type="InterPro" id="IPR006047">
    <property type="entry name" value="GH13_cat_dom"/>
</dbReference>
<dbReference type="InterPro" id="IPR044505">
    <property type="entry name" value="GlgX_Isoamylase_N_E_set"/>
</dbReference>
<keyword evidence="3" id="KW-0326">Glycosidase</keyword>
<dbReference type="SUPFAM" id="SSF51445">
    <property type="entry name" value="(Trans)glycosidases"/>
    <property type="match status" value="1"/>
</dbReference>
<dbReference type="GO" id="GO:0004135">
    <property type="term" value="F:amylo-alpha-1,6-glucosidase activity"/>
    <property type="evidence" value="ECO:0007669"/>
    <property type="project" value="InterPro"/>
</dbReference>
<keyword evidence="2" id="KW-0378">Hydrolase</keyword>
<dbReference type="InterPro" id="IPR014756">
    <property type="entry name" value="Ig_E-set"/>
</dbReference>
<dbReference type="CDD" id="cd11326">
    <property type="entry name" value="AmyAc_Glg_debranch"/>
    <property type="match status" value="1"/>
</dbReference>
<dbReference type="SUPFAM" id="SSF51011">
    <property type="entry name" value="Glycosyl hydrolase domain"/>
    <property type="match status" value="1"/>
</dbReference>
<evidence type="ECO:0000256" key="3">
    <source>
        <dbReference type="ARBA" id="ARBA00023295"/>
    </source>
</evidence>
<name>A0A1Q5Q191_9ACTO</name>
<dbReference type="InterPro" id="IPR013780">
    <property type="entry name" value="Glyco_hydro_b"/>
</dbReference>
<dbReference type="InterPro" id="IPR011837">
    <property type="entry name" value="Glycogen_debranch_GlgX"/>
</dbReference>
<dbReference type="Gene3D" id="2.60.40.1180">
    <property type="entry name" value="Golgi alpha-mannosidase II"/>
    <property type="match status" value="1"/>
</dbReference>
<dbReference type="PANTHER" id="PTHR43002">
    <property type="entry name" value="GLYCOGEN DEBRANCHING ENZYME"/>
    <property type="match status" value="1"/>
</dbReference>
<reference evidence="6" key="1">
    <citation type="submission" date="2016-12" db="EMBL/GenBank/DDBJ databases">
        <authorList>
            <person name="Meng X."/>
        </authorList>
    </citation>
    <scope>NUCLEOTIDE SEQUENCE [LARGE SCALE GENOMIC DNA]</scope>
    <source>
        <strain evidence="6">DSM 19116</strain>
    </source>
</reference>
<dbReference type="SUPFAM" id="SSF81296">
    <property type="entry name" value="E set domains"/>
    <property type="match status" value="1"/>
</dbReference>
<dbReference type="SMART" id="SM00642">
    <property type="entry name" value="Aamy"/>
    <property type="match status" value="1"/>
</dbReference>
<dbReference type="Pfam" id="PF02922">
    <property type="entry name" value="CBM_48"/>
    <property type="match status" value="1"/>
</dbReference>
<comment type="similarity">
    <text evidence="1">Belongs to the glycosyl hydrolase 13 family.</text>
</comment>
<evidence type="ECO:0000259" key="4">
    <source>
        <dbReference type="SMART" id="SM00642"/>
    </source>
</evidence>